<evidence type="ECO:0000313" key="5">
    <source>
        <dbReference type="EMBL" id="RGY68587.1"/>
    </source>
</evidence>
<dbReference type="RefSeq" id="WP_005819676.1">
    <property type="nucleotide sequence ID" value="NZ_JAGJHH010000002.1"/>
</dbReference>
<keyword evidence="5" id="KW-0032">Aminotransferase</keyword>
<dbReference type="GO" id="GO:0030170">
    <property type="term" value="F:pyridoxal phosphate binding"/>
    <property type="evidence" value="ECO:0007669"/>
    <property type="project" value="TreeGrafter"/>
</dbReference>
<keyword evidence="3 4" id="KW-0663">Pyridoxal phosphate</keyword>
<evidence type="ECO:0000256" key="4">
    <source>
        <dbReference type="RuleBase" id="RU004508"/>
    </source>
</evidence>
<evidence type="ECO:0000256" key="3">
    <source>
        <dbReference type="PIRSR" id="PIRSR000390-2"/>
    </source>
</evidence>
<organism evidence="5 6">
    <name type="scientific">Bacteroides fragilis</name>
    <dbReference type="NCBI Taxonomy" id="817"/>
    <lineage>
        <taxon>Bacteria</taxon>
        <taxon>Pseudomonadati</taxon>
        <taxon>Bacteroidota</taxon>
        <taxon>Bacteroidia</taxon>
        <taxon>Bacteroidales</taxon>
        <taxon>Bacteroidaceae</taxon>
        <taxon>Bacteroides</taxon>
    </lineage>
</organism>
<dbReference type="InterPro" id="IPR015424">
    <property type="entry name" value="PyrdxlP-dep_Trfase"/>
</dbReference>
<dbReference type="Pfam" id="PF01041">
    <property type="entry name" value="DegT_DnrJ_EryC1"/>
    <property type="match status" value="1"/>
</dbReference>
<dbReference type="PANTHER" id="PTHR30244:SF34">
    <property type="entry name" value="DTDP-4-AMINO-4,6-DIDEOXYGALACTOSE TRANSAMINASE"/>
    <property type="match status" value="1"/>
</dbReference>
<sequence>MEIKGMKLSKSIIGQEEIDAVTDVLQRGYLGMGQDVMKFEEELECFFQRNVTLVNTGTAALHLALQGVGIGWGDEVLVQSLTYVACFQAIKATGATPVACEVCDASLTLDLADAEAKLTPRTKAIMPVHYAGNVGDLDCIYDFARKHRLRVIEDASHAFGSFYKGKLVGSFGDVCCVSMDGIKNITSGEGGMVITNDVEVCQKIKDARLLGVENDTVSRYKGERTWLFDVHDQGWRYHMSNIMAAIGLVQFKKFPEFKEKRQALAKLYQKRLKGVVKLIECNYDEVVPHIFVIRVGGGERDTVKEALAKEGIPTGMHYRPNHLLTLFAGNQDNVTLKHTDRVYEELVTLPLHPGLTEEQINFICDVIERTLQS</sequence>
<comment type="similarity">
    <text evidence="1 4">Belongs to the DegT/DnrJ/EryC1 family.</text>
</comment>
<accession>A0A413JYQ2</accession>
<dbReference type="InterPro" id="IPR015421">
    <property type="entry name" value="PyrdxlP-dep_Trfase_major"/>
</dbReference>
<comment type="caution">
    <text evidence="5">The sequence shown here is derived from an EMBL/GenBank/DDBJ whole genome shotgun (WGS) entry which is preliminary data.</text>
</comment>
<feature type="modified residue" description="N6-(pyridoxal phosphate)lysine" evidence="3">
    <location>
        <position position="183"/>
    </location>
</feature>
<keyword evidence="5" id="KW-0808">Transferase</keyword>
<dbReference type="AlphaFoldDB" id="A0A413JYQ2"/>
<evidence type="ECO:0000313" key="6">
    <source>
        <dbReference type="Proteomes" id="UP000284614"/>
    </source>
</evidence>
<gene>
    <name evidence="5" type="ORF">DXA27_12085</name>
</gene>
<dbReference type="Proteomes" id="UP000284614">
    <property type="component" value="Unassembled WGS sequence"/>
</dbReference>
<evidence type="ECO:0000256" key="1">
    <source>
        <dbReference type="ARBA" id="ARBA00037999"/>
    </source>
</evidence>
<dbReference type="PANTHER" id="PTHR30244">
    <property type="entry name" value="TRANSAMINASE"/>
    <property type="match status" value="1"/>
</dbReference>
<dbReference type="EMBL" id="QSDG01000009">
    <property type="protein sequence ID" value="RGY68587.1"/>
    <property type="molecule type" value="Genomic_DNA"/>
</dbReference>
<dbReference type="Gene3D" id="3.90.1150.10">
    <property type="entry name" value="Aspartate Aminotransferase, domain 1"/>
    <property type="match status" value="1"/>
</dbReference>
<dbReference type="PIRSF" id="PIRSF000390">
    <property type="entry name" value="PLP_StrS"/>
    <property type="match status" value="1"/>
</dbReference>
<feature type="active site" description="Proton acceptor" evidence="2">
    <location>
        <position position="183"/>
    </location>
</feature>
<dbReference type="GO" id="GO:0000271">
    <property type="term" value="P:polysaccharide biosynthetic process"/>
    <property type="evidence" value="ECO:0007669"/>
    <property type="project" value="TreeGrafter"/>
</dbReference>
<dbReference type="InterPro" id="IPR000653">
    <property type="entry name" value="DegT/StrS_aminotransferase"/>
</dbReference>
<dbReference type="GO" id="GO:0008483">
    <property type="term" value="F:transaminase activity"/>
    <property type="evidence" value="ECO:0007669"/>
    <property type="project" value="UniProtKB-KW"/>
</dbReference>
<dbReference type="CDD" id="cd00616">
    <property type="entry name" value="AHBA_syn"/>
    <property type="match status" value="1"/>
</dbReference>
<dbReference type="InterPro" id="IPR015422">
    <property type="entry name" value="PyrdxlP-dep_Trfase_small"/>
</dbReference>
<dbReference type="Gene3D" id="3.40.640.10">
    <property type="entry name" value="Type I PLP-dependent aspartate aminotransferase-like (Major domain)"/>
    <property type="match status" value="1"/>
</dbReference>
<evidence type="ECO:0000256" key="2">
    <source>
        <dbReference type="PIRSR" id="PIRSR000390-1"/>
    </source>
</evidence>
<dbReference type="SUPFAM" id="SSF53383">
    <property type="entry name" value="PLP-dependent transferases"/>
    <property type="match status" value="1"/>
</dbReference>
<name>A0A413JYQ2_BACFG</name>
<protein>
    <submittedName>
        <fullName evidence="5">DegT/DnrJ/EryC1/StrS family aminotransferase</fullName>
    </submittedName>
</protein>
<reference evidence="5 6" key="1">
    <citation type="submission" date="2018-08" db="EMBL/GenBank/DDBJ databases">
        <title>A genome reference for cultivated species of the human gut microbiota.</title>
        <authorList>
            <person name="Zou Y."/>
            <person name="Xue W."/>
            <person name="Luo G."/>
        </authorList>
    </citation>
    <scope>NUCLEOTIDE SEQUENCE [LARGE SCALE GENOMIC DNA]</scope>
    <source>
        <strain evidence="5 6">OF01-1</strain>
    </source>
</reference>
<proteinExistence type="inferred from homology"/>